<comment type="caution">
    <text evidence="1">The sequence shown here is derived from an EMBL/GenBank/DDBJ whole genome shotgun (WGS) entry which is preliminary data.</text>
</comment>
<gene>
    <name evidence="1" type="ORF">Vlu01_41860</name>
</gene>
<evidence type="ECO:0000313" key="2">
    <source>
        <dbReference type="Proteomes" id="UP000643165"/>
    </source>
</evidence>
<evidence type="ECO:0000313" key="1">
    <source>
        <dbReference type="EMBL" id="GIJ23562.1"/>
    </source>
</evidence>
<keyword evidence="2" id="KW-1185">Reference proteome</keyword>
<evidence type="ECO:0008006" key="3">
    <source>
        <dbReference type="Google" id="ProtNLM"/>
    </source>
</evidence>
<proteinExistence type="predicted"/>
<reference evidence="1 2" key="1">
    <citation type="submission" date="2021-01" db="EMBL/GenBank/DDBJ databases">
        <title>Whole genome shotgun sequence of Verrucosispora lutea NBRC 106530.</title>
        <authorList>
            <person name="Komaki H."/>
            <person name="Tamura T."/>
        </authorList>
    </citation>
    <scope>NUCLEOTIDE SEQUENCE [LARGE SCALE GENOMIC DNA]</scope>
    <source>
        <strain evidence="1 2">NBRC 106530</strain>
    </source>
</reference>
<dbReference type="EMBL" id="BOPB01000025">
    <property type="protein sequence ID" value="GIJ23562.1"/>
    <property type="molecule type" value="Genomic_DNA"/>
</dbReference>
<sequence length="190" mass="21756">MAMGRFSEDELQAVVSRYEATRAQALTERDEQLRAFHAAGWRPVDLQRVTGYSRETIRQALRPEVRRATNISRRRTAPQPPADYRSYGDRRPYVVAETLAALHGPTEGTVSLPRHLDWSGHAEYDLSRAARLASMYKVVLTEASTVEDLNTWLDADLLRRLWPSLWLPPQLRQRWEDAFPELAATRSNAA</sequence>
<dbReference type="Proteomes" id="UP000643165">
    <property type="component" value="Unassembled WGS sequence"/>
</dbReference>
<name>A0ABQ4J057_9ACTN</name>
<organism evidence="1 2">
    <name type="scientific">Micromonospora lutea</name>
    <dbReference type="NCBI Taxonomy" id="419825"/>
    <lineage>
        <taxon>Bacteria</taxon>
        <taxon>Bacillati</taxon>
        <taxon>Actinomycetota</taxon>
        <taxon>Actinomycetes</taxon>
        <taxon>Micromonosporales</taxon>
        <taxon>Micromonosporaceae</taxon>
        <taxon>Micromonospora</taxon>
    </lineage>
</organism>
<protein>
    <recommendedName>
        <fullName evidence="3">Transcriptional regulator</fullName>
    </recommendedName>
</protein>
<accession>A0ABQ4J057</accession>